<sequence length="714" mass="82879">MKSIKKVNLFHGASEHEITTTIEDETYHLMPDAHYNLHSYFEKKHRYAELNSIAKKAFTRESDLIDSELNHHHQMHYKHAIPADLCQKFIQQVLEDKTAFNHHKVITSILDLILDKNLDQVLSSYFNSEYTLSWYSYLETLPDRENRSYSSYWHCDGGPENHLKILIYLNPYKEHLGNTKFLTKETTDKLKKVGCLFNDIEKRTENLAPLANAKGIELEEIMYENIEAGDALIFNPNQLAHIGKIPETGTRHVLQLCFIPSPLHWKDTINHAAPIQIGCQPFEGLAEKLLNYYDKSAHQVPDNIMIPDDGTIQSSMQLRWLIENIFPDKVFAETMFTRLIELDPKLEYLHAYDNVFETLKLSFRDSINWGGEIDREDIEHLAQLTEYLNEFTHSCERYAPTNKPNHKAIYWPNPEHEHHPSSKYQVLPYVKKYPIMDKSTPIGSAGSCFAFEIARVFQESGFNYVVTERNDDPMSGVLVDGYSPGDQYAKFCANYGILFNSISFKQLAEKAFDTKPIKQLLFQQPQGYWVDPYREGVAFLDRQNYLLDYPQHINATRNALEMAEVFIITLGLNECWEFRDGTVLSRNPRDNMYPYVKHKTLSVQENIENIQSFFDTIKKFNPNFKLIISISPIPFLATGHGETKHVITANTHSKATLRVAAEELVNNNEDIYYLPSYELVTECIEDAWDNDQRHVKRSTVEKVVEMFKDIFVKT</sequence>
<evidence type="ECO:0000259" key="1">
    <source>
        <dbReference type="Pfam" id="PF08885"/>
    </source>
</evidence>
<dbReference type="EMBL" id="JAVRIF010000002">
    <property type="protein sequence ID" value="MDT0602862.1"/>
    <property type="molecule type" value="Genomic_DNA"/>
</dbReference>
<dbReference type="GO" id="GO:0016787">
    <property type="term" value="F:hydrolase activity"/>
    <property type="evidence" value="ECO:0007669"/>
    <property type="project" value="UniProtKB-KW"/>
</dbReference>
<keyword evidence="3" id="KW-1185">Reference proteome</keyword>
<dbReference type="Pfam" id="PF08885">
    <property type="entry name" value="GSCFA"/>
    <property type="match status" value="1"/>
</dbReference>
<evidence type="ECO:0000313" key="3">
    <source>
        <dbReference type="Proteomes" id="UP001266357"/>
    </source>
</evidence>
<protein>
    <submittedName>
        <fullName evidence="2">GSCFA domain-containing protein</fullName>
        <ecNumber evidence="2">3.1.-.-</ecNumber>
    </submittedName>
</protein>
<dbReference type="SUPFAM" id="SSF52266">
    <property type="entry name" value="SGNH hydrolase"/>
    <property type="match status" value="1"/>
</dbReference>
<dbReference type="Proteomes" id="UP001266357">
    <property type="component" value="Unassembled WGS sequence"/>
</dbReference>
<organism evidence="2 3">
    <name type="scientific">Thalassotalea castellviae</name>
    <dbReference type="NCBI Taxonomy" id="3075612"/>
    <lineage>
        <taxon>Bacteria</taxon>
        <taxon>Pseudomonadati</taxon>
        <taxon>Pseudomonadota</taxon>
        <taxon>Gammaproteobacteria</taxon>
        <taxon>Alteromonadales</taxon>
        <taxon>Colwelliaceae</taxon>
        <taxon>Thalassotalea</taxon>
    </lineage>
</organism>
<name>A0ABU2ZY62_9GAMM</name>
<dbReference type="EC" id="3.1.-.-" evidence="2"/>
<reference evidence="2 3" key="1">
    <citation type="submission" date="2023-09" db="EMBL/GenBank/DDBJ databases">
        <authorList>
            <person name="Rey-Velasco X."/>
        </authorList>
    </citation>
    <scope>NUCLEOTIDE SEQUENCE [LARGE SCALE GENOMIC DNA]</scope>
    <source>
        <strain evidence="2 3">W431</strain>
    </source>
</reference>
<evidence type="ECO:0000313" key="2">
    <source>
        <dbReference type="EMBL" id="MDT0602862.1"/>
    </source>
</evidence>
<comment type="caution">
    <text evidence="2">The sequence shown here is derived from an EMBL/GenBank/DDBJ whole genome shotgun (WGS) entry which is preliminary data.</text>
</comment>
<proteinExistence type="predicted"/>
<dbReference type="RefSeq" id="WP_311577959.1">
    <property type="nucleotide sequence ID" value="NZ_JAVRIF010000002.1"/>
</dbReference>
<feature type="domain" description="GSCFA" evidence="1">
    <location>
        <begin position="442"/>
        <end position="707"/>
    </location>
</feature>
<dbReference type="InterPro" id="IPR014982">
    <property type="entry name" value="GSCFA"/>
</dbReference>
<keyword evidence="2" id="KW-0378">Hydrolase</keyword>
<dbReference type="SUPFAM" id="SSF51197">
    <property type="entry name" value="Clavaminate synthase-like"/>
    <property type="match status" value="1"/>
</dbReference>
<gene>
    <name evidence="2" type="ORF">RM573_04590</name>
</gene>
<accession>A0ABU2ZY62</accession>